<feature type="transmembrane region" description="Helical" evidence="1">
    <location>
        <begin position="137"/>
        <end position="154"/>
    </location>
</feature>
<feature type="transmembrane region" description="Helical" evidence="1">
    <location>
        <begin position="309"/>
        <end position="327"/>
    </location>
</feature>
<feature type="transmembrane region" description="Helical" evidence="1">
    <location>
        <begin position="46"/>
        <end position="71"/>
    </location>
</feature>
<dbReference type="Proteomes" id="UP000678545">
    <property type="component" value="Unassembled WGS sequence"/>
</dbReference>
<reference evidence="3" key="1">
    <citation type="submission" date="2021-04" db="EMBL/GenBank/DDBJ databases">
        <title>novel species isolated from subtropical streams in China.</title>
        <authorList>
            <person name="Lu H."/>
        </authorList>
    </citation>
    <scope>NUCLEOTIDE SEQUENCE</scope>
    <source>
        <strain evidence="3">FT137W</strain>
    </source>
</reference>
<keyword evidence="1" id="KW-1133">Transmembrane helix</keyword>
<gene>
    <name evidence="3" type="ORF">KDM90_16955</name>
</gene>
<proteinExistence type="predicted"/>
<dbReference type="InterPro" id="IPR025513">
    <property type="entry name" value="DUF4401"/>
</dbReference>
<dbReference type="EMBL" id="JAGSPJ010000008">
    <property type="protein sequence ID" value="MBR7801705.1"/>
    <property type="molecule type" value="Genomic_DNA"/>
</dbReference>
<dbReference type="AlphaFoldDB" id="A0A941II86"/>
<sequence length="373" mass="41601">MKSINLSGASHAEKRAWIWKQLSEQDIVRGALPEMSDDQSSVNQAWYIRILLGFAGWLGALFMMGFVGIGLKFAMDNLIAGICIGIALCTLSYTIFKSAKNNDFAQQFGLAMSLAGQGFFILALFQHNHSQNSVNALVILVFEILLTFFIPNFIHRFLTTMAAIYAVYFLLQESQMASCLQGLLAIGLASAWWSTQILRQPAIWRPIAFALAIALVMSEGGRFVSWFEIHSAQTWWLKNGWYLGTSMVNLSFIVSTLLLLRREQISFRSLLGVWAISGALVIAAFAYVVTGLSAASLLILIAFSFSNRVLLGLGFIAMLSYLAHYYYQMQVTLLYKSIVLAVLACTLFLVRLIVHRVFPQSPFIVEPMEELNA</sequence>
<feature type="transmembrane region" description="Helical" evidence="1">
    <location>
        <begin position="241"/>
        <end position="260"/>
    </location>
</feature>
<feature type="transmembrane region" description="Helical" evidence="1">
    <location>
        <begin position="334"/>
        <end position="354"/>
    </location>
</feature>
<comment type="caution">
    <text evidence="3">The sequence shown here is derived from an EMBL/GenBank/DDBJ whole genome shotgun (WGS) entry which is preliminary data.</text>
</comment>
<evidence type="ECO:0000259" key="2">
    <source>
        <dbReference type="Pfam" id="PF14351"/>
    </source>
</evidence>
<evidence type="ECO:0000256" key="1">
    <source>
        <dbReference type="SAM" id="Phobius"/>
    </source>
</evidence>
<feature type="transmembrane region" description="Helical" evidence="1">
    <location>
        <begin position="108"/>
        <end position="125"/>
    </location>
</feature>
<organism evidence="3 4">
    <name type="scientific">Undibacterium fentianense</name>
    <dbReference type="NCBI Taxonomy" id="2828728"/>
    <lineage>
        <taxon>Bacteria</taxon>
        <taxon>Pseudomonadati</taxon>
        <taxon>Pseudomonadota</taxon>
        <taxon>Betaproteobacteria</taxon>
        <taxon>Burkholderiales</taxon>
        <taxon>Oxalobacteraceae</taxon>
        <taxon>Undibacterium</taxon>
    </lineage>
</organism>
<dbReference type="RefSeq" id="WP_212676810.1">
    <property type="nucleotide sequence ID" value="NZ_JAGSPJ010000008.1"/>
</dbReference>
<evidence type="ECO:0000313" key="4">
    <source>
        <dbReference type="Proteomes" id="UP000678545"/>
    </source>
</evidence>
<evidence type="ECO:0000313" key="3">
    <source>
        <dbReference type="EMBL" id="MBR7801705.1"/>
    </source>
</evidence>
<protein>
    <submittedName>
        <fullName evidence="3">DUF4401 domain-containing protein</fullName>
    </submittedName>
</protein>
<feature type="transmembrane region" description="Helical" evidence="1">
    <location>
        <begin position="207"/>
        <end position="229"/>
    </location>
</feature>
<keyword evidence="1" id="KW-0472">Membrane</keyword>
<keyword evidence="4" id="KW-1185">Reference proteome</keyword>
<keyword evidence="1" id="KW-0812">Transmembrane</keyword>
<accession>A0A941II86</accession>
<feature type="transmembrane region" description="Helical" evidence="1">
    <location>
        <begin position="272"/>
        <end position="303"/>
    </location>
</feature>
<dbReference type="Pfam" id="PF14351">
    <property type="entry name" value="DUF4401"/>
    <property type="match status" value="1"/>
</dbReference>
<feature type="transmembrane region" description="Helical" evidence="1">
    <location>
        <begin position="78"/>
        <end position="96"/>
    </location>
</feature>
<name>A0A941II86_9BURK</name>
<feature type="domain" description="DUF4401" evidence="2">
    <location>
        <begin position="46"/>
        <end position="356"/>
    </location>
</feature>